<dbReference type="STRING" id="1798377.A2872_03360"/>
<dbReference type="InterPro" id="IPR006143">
    <property type="entry name" value="RND_pump_MFP"/>
</dbReference>
<dbReference type="NCBIfam" id="TIGR01730">
    <property type="entry name" value="RND_mfp"/>
    <property type="match status" value="1"/>
</dbReference>
<keyword evidence="2" id="KW-1133">Transmembrane helix</keyword>
<dbReference type="AlphaFoldDB" id="A0A1F5Z4E1"/>
<comment type="caution">
    <text evidence="3">The sequence shown here is derived from an EMBL/GenBank/DDBJ whole genome shotgun (WGS) entry which is preliminary data.</text>
</comment>
<evidence type="ECO:0000256" key="1">
    <source>
        <dbReference type="ARBA" id="ARBA00009477"/>
    </source>
</evidence>
<dbReference type="SUPFAM" id="SSF111369">
    <property type="entry name" value="HlyD-like secretion proteins"/>
    <property type="match status" value="1"/>
</dbReference>
<dbReference type="Proteomes" id="UP000178681">
    <property type="component" value="Unassembled WGS sequence"/>
</dbReference>
<dbReference type="Gene3D" id="2.40.420.20">
    <property type="match status" value="1"/>
</dbReference>
<comment type="similarity">
    <text evidence="1">Belongs to the membrane fusion protein (MFP) (TC 8.A.1) family.</text>
</comment>
<proteinExistence type="inferred from homology"/>
<keyword evidence="2" id="KW-0472">Membrane</keyword>
<keyword evidence="2" id="KW-0812">Transmembrane</keyword>
<protein>
    <submittedName>
        <fullName evidence="3">Uncharacterized protein</fullName>
    </submittedName>
</protein>
<dbReference type="GO" id="GO:0015562">
    <property type="term" value="F:efflux transmembrane transporter activity"/>
    <property type="evidence" value="ECO:0007669"/>
    <property type="project" value="TreeGrafter"/>
</dbReference>
<reference evidence="3 4" key="1">
    <citation type="journal article" date="2016" name="Nat. Commun.">
        <title>Thousands of microbial genomes shed light on interconnected biogeochemical processes in an aquifer system.</title>
        <authorList>
            <person name="Anantharaman K."/>
            <person name="Brown C.T."/>
            <person name="Hug L.A."/>
            <person name="Sharon I."/>
            <person name="Castelle C.J."/>
            <person name="Probst A.J."/>
            <person name="Thomas B.C."/>
            <person name="Singh A."/>
            <person name="Wilkins M.J."/>
            <person name="Karaoz U."/>
            <person name="Brodie E.L."/>
            <person name="Williams K.H."/>
            <person name="Hubbard S.S."/>
            <person name="Banfield J.F."/>
        </authorList>
    </citation>
    <scope>NUCLEOTIDE SEQUENCE [LARGE SCALE GENOMIC DNA]</scope>
</reference>
<feature type="transmembrane region" description="Helical" evidence="2">
    <location>
        <begin position="17"/>
        <end position="36"/>
    </location>
</feature>
<evidence type="ECO:0000313" key="3">
    <source>
        <dbReference type="EMBL" id="OGG07243.1"/>
    </source>
</evidence>
<name>A0A1F5Z4E1_9BACT</name>
<dbReference type="GO" id="GO:1990281">
    <property type="term" value="C:efflux pump complex"/>
    <property type="evidence" value="ECO:0007669"/>
    <property type="project" value="TreeGrafter"/>
</dbReference>
<organism evidence="3 4">
    <name type="scientific">Candidatus Gottesmanbacteria bacterium RIFCSPHIGHO2_01_FULL_42_12</name>
    <dbReference type="NCBI Taxonomy" id="1798377"/>
    <lineage>
        <taxon>Bacteria</taxon>
        <taxon>Candidatus Gottesmaniibacteriota</taxon>
    </lineage>
</organism>
<dbReference type="PANTHER" id="PTHR30469">
    <property type="entry name" value="MULTIDRUG RESISTANCE PROTEIN MDTA"/>
    <property type="match status" value="1"/>
</dbReference>
<dbReference type="Gene3D" id="2.40.30.170">
    <property type="match status" value="1"/>
</dbReference>
<evidence type="ECO:0000313" key="4">
    <source>
        <dbReference type="Proteomes" id="UP000178681"/>
    </source>
</evidence>
<evidence type="ECO:0000256" key="2">
    <source>
        <dbReference type="SAM" id="Phobius"/>
    </source>
</evidence>
<sequence>MILGVLLRTKNFIKNRWWLLLIIAGVLLIAGFRMYGPKDPNTKKETPYTVKRQTLKETLSLSGEIDAYEKSTLRFQTSGYLVWVGVKVGDLVNKYQVVASLDQAELQRNLRKYLNTYMGERWDFEDTKDSSGDVSAMTTAVRRAFEKAQFDLNNAVLDVELKDIAIKYANLWTPIAGVVTRVGSPNAGVNITPTQAEVDIVNPATIYFSASADQTEVTKLTASMSGTVTLDAFEKEPIMASIATIGFTPKTGETGTVYEVRLNLPLTANRLPLRLGMTGDIEFSLREIPNVLTVPAKYIKSESGKKYLMVKKGNSREKIYVITGVEMDGDTEIKEGIKENDIVY</sequence>
<dbReference type="EMBL" id="MFJG01000010">
    <property type="protein sequence ID" value="OGG07243.1"/>
    <property type="molecule type" value="Genomic_DNA"/>
</dbReference>
<accession>A0A1F5Z4E1</accession>
<dbReference type="Gene3D" id="2.40.50.100">
    <property type="match status" value="1"/>
</dbReference>
<gene>
    <name evidence="3" type="ORF">A2872_03360</name>
</gene>